<evidence type="ECO:0000313" key="1">
    <source>
        <dbReference type="EMBL" id="GJT94706.1"/>
    </source>
</evidence>
<name>A0ABQ5I4S1_9ASTR</name>
<proteinExistence type="predicted"/>
<protein>
    <submittedName>
        <fullName evidence="1">Uncharacterized protein</fullName>
    </submittedName>
</protein>
<accession>A0ABQ5I4S1</accession>
<reference evidence="1" key="2">
    <citation type="submission" date="2022-01" db="EMBL/GenBank/DDBJ databases">
        <authorList>
            <person name="Yamashiro T."/>
            <person name="Shiraishi A."/>
            <person name="Satake H."/>
            <person name="Nakayama K."/>
        </authorList>
    </citation>
    <scope>NUCLEOTIDE SEQUENCE</scope>
</reference>
<evidence type="ECO:0000313" key="2">
    <source>
        <dbReference type="Proteomes" id="UP001151760"/>
    </source>
</evidence>
<gene>
    <name evidence="1" type="ORF">Tco_1090224</name>
</gene>
<dbReference type="Proteomes" id="UP001151760">
    <property type="component" value="Unassembled WGS sequence"/>
</dbReference>
<reference evidence="1" key="1">
    <citation type="journal article" date="2022" name="Int. J. Mol. Sci.">
        <title>Draft Genome of Tanacetum Coccineum: Genomic Comparison of Closely Related Tanacetum-Family Plants.</title>
        <authorList>
            <person name="Yamashiro T."/>
            <person name="Shiraishi A."/>
            <person name="Nakayama K."/>
            <person name="Satake H."/>
        </authorList>
    </citation>
    <scope>NUCLEOTIDE SEQUENCE</scope>
</reference>
<keyword evidence="2" id="KW-1185">Reference proteome</keyword>
<sequence length="162" mass="18207">MVETLIGNITNYAETRLFALPTPPPSPLTPLSSPLPQIPSPPTHHPLPLLASSLAAELKYPRLSCRLRRGYYLLLPHLDTSIHASEEKAMAAVESVNLRVNYQASVHRREIKEFQTLLETQAYRHERSVRTQMIVILKHIMHIQALEAGSRVDILEDTDSSA</sequence>
<organism evidence="1 2">
    <name type="scientific">Tanacetum coccineum</name>
    <dbReference type="NCBI Taxonomy" id="301880"/>
    <lineage>
        <taxon>Eukaryota</taxon>
        <taxon>Viridiplantae</taxon>
        <taxon>Streptophyta</taxon>
        <taxon>Embryophyta</taxon>
        <taxon>Tracheophyta</taxon>
        <taxon>Spermatophyta</taxon>
        <taxon>Magnoliopsida</taxon>
        <taxon>eudicotyledons</taxon>
        <taxon>Gunneridae</taxon>
        <taxon>Pentapetalae</taxon>
        <taxon>asterids</taxon>
        <taxon>campanulids</taxon>
        <taxon>Asterales</taxon>
        <taxon>Asteraceae</taxon>
        <taxon>Asteroideae</taxon>
        <taxon>Anthemideae</taxon>
        <taxon>Anthemidinae</taxon>
        <taxon>Tanacetum</taxon>
    </lineage>
</organism>
<dbReference type="EMBL" id="BQNB010020321">
    <property type="protein sequence ID" value="GJT94706.1"/>
    <property type="molecule type" value="Genomic_DNA"/>
</dbReference>
<comment type="caution">
    <text evidence="1">The sequence shown here is derived from an EMBL/GenBank/DDBJ whole genome shotgun (WGS) entry which is preliminary data.</text>
</comment>